<feature type="domain" description="N-acetyltransferase" evidence="3">
    <location>
        <begin position="52"/>
        <end position="202"/>
    </location>
</feature>
<sequence length="202" mass="22494">MNPQIRRYASTDVVEPVTLTYFKRYRMEIDLAEVPAQPISPPPRYRFTSWRADLVAAHATSKFESFRWEIDANVFPCLGDLEGCRRLMTEISHRDGFIPGATWLAEYEDKTAGVMIPVGTVQGVVDRSGLGSIQNLGVVPEHRGAGLGGSLLLKALQGFYDDGLQYAFLEVTAQNEGAIRLYERLGFRISRTVYKAVEAACS</sequence>
<dbReference type="SUPFAM" id="SSF55729">
    <property type="entry name" value="Acyl-CoA N-acyltransferases (Nat)"/>
    <property type="match status" value="1"/>
</dbReference>
<gene>
    <name evidence="4" type="ORF">Enr8_51040</name>
</gene>
<reference evidence="4 5" key="1">
    <citation type="submission" date="2019-02" db="EMBL/GenBank/DDBJ databases">
        <title>Deep-cultivation of Planctomycetes and their phenomic and genomic characterization uncovers novel biology.</title>
        <authorList>
            <person name="Wiegand S."/>
            <person name="Jogler M."/>
            <person name="Boedeker C."/>
            <person name="Pinto D."/>
            <person name="Vollmers J."/>
            <person name="Rivas-Marin E."/>
            <person name="Kohn T."/>
            <person name="Peeters S.H."/>
            <person name="Heuer A."/>
            <person name="Rast P."/>
            <person name="Oberbeckmann S."/>
            <person name="Bunk B."/>
            <person name="Jeske O."/>
            <person name="Meyerdierks A."/>
            <person name="Storesund J.E."/>
            <person name="Kallscheuer N."/>
            <person name="Luecker S."/>
            <person name="Lage O.M."/>
            <person name="Pohl T."/>
            <person name="Merkel B.J."/>
            <person name="Hornburger P."/>
            <person name="Mueller R.-W."/>
            <person name="Bruemmer F."/>
            <person name="Labrenz M."/>
            <person name="Spormann A.M."/>
            <person name="Op Den Camp H."/>
            <person name="Overmann J."/>
            <person name="Amann R."/>
            <person name="Jetten M.S.M."/>
            <person name="Mascher T."/>
            <person name="Medema M.H."/>
            <person name="Devos D.P."/>
            <person name="Kaster A.-K."/>
            <person name="Ovreas L."/>
            <person name="Rohde M."/>
            <person name="Galperin M.Y."/>
            <person name="Jogler C."/>
        </authorList>
    </citation>
    <scope>NUCLEOTIDE SEQUENCE [LARGE SCALE GENOMIC DNA]</scope>
    <source>
        <strain evidence="4 5">Enr8</strain>
    </source>
</reference>
<evidence type="ECO:0000256" key="1">
    <source>
        <dbReference type="ARBA" id="ARBA00022679"/>
    </source>
</evidence>
<dbReference type="AlphaFoldDB" id="A0A5C5UUL8"/>
<proteinExistence type="predicted"/>
<comment type="caution">
    <text evidence="4">The sequence shown here is derived from an EMBL/GenBank/DDBJ whole genome shotgun (WGS) entry which is preliminary data.</text>
</comment>
<organism evidence="4 5">
    <name type="scientific">Blastopirellula retiformator</name>
    <dbReference type="NCBI Taxonomy" id="2527970"/>
    <lineage>
        <taxon>Bacteria</taxon>
        <taxon>Pseudomonadati</taxon>
        <taxon>Planctomycetota</taxon>
        <taxon>Planctomycetia</taxon>
        <taxon>Pirellulales</taxon>
        <taxon>Pirellulaceae</taxon>
        <taxon>Blastopirellula</taxon>
    </lineage>
</organism>
<dbReference type="Gene3D" id="3.40.630.30">
    <property type="match status" value="1"/>
</dbReference>
<evidence type="ECO:0000256" key="2">
    <source>
        <dbReference type="ARBA" id="ARBA00023315"/>
    </source>
</evidence>
<evidence type="ECO:0000313" key="4">
    <source>
        <dbReference type="EMBL" id="TWT29303.1"/>
    </source>
</evidence>
<dbReference type="EMBL" id="SJPF01000009">
    <property type="protein sequence ID" value="TWT29303.1"/>
    <property type="molecule type" value="Genomic_DNA"/>
</dbReference>
<keyword evidence="1 4" id="KW-0808">Transferase</keyword>
<dbReference type="Proteomes" id="UP000318878">
    <property type="component" value="Unassembled WGS sequence"/>
</dbReference>
<dbReference type="PROSITE" id="PS51186">
    <property type="entry name" value="GNAT"/>
    <property type="match status" value="1"/>
</dbReference>
<dbReference type="InterPro" id="IPR016181">
    <property type="entry name" value="Acyl_CoA_acyltransferase"/>
</dbReference>
<accession>A0A5C5UUL8</accession>
<evidence type="ECO:0000313" key="5">
    <source>
        <dbReference type="Proteomes" id="UP000318878"/>
    </source>
</evidence>
<dbReference type="PANTHER" id="PTHR43420">
    <property type="entry name" value="ACETYLTRANSFERASE"/>
    <property type="match status" value="1"/>
</dbReference>
<evidence type="ECO:0000259" key="3">
    <source>
        <dbReference type="PROSITE" id="PS51186"/>
    </source>
</evidence>
<dbReference type="RefSeq" id="WP_186767886.1">
    <property type="nucleotide sequence ID" value="NZ_SJPF01000009.1"/>
</dbReference>
<dbReference type="PANTHER" id="PTHR43420:SF44">
    <property type="entry name" value="ACETYLTRANSFERASE YPEA"/>
    <property type="match status" value="1"/>
</dbReference>
<dbReference type="InterPro" id="IPR000182">
    <property type="entry name" value="GNAT_dom"/>
</dbReference>
<dbReference type="Pfam" id="PF00583">
    <property type="entry name" value="Acetyltransf_1"/>
    <property type="match status" value="1"/>
</dbReference>
<keyword evidence="5" id="KW-1185">Reference proteome</keyword>
<keyword evidence="2" id="KW-0012">Acyltransferase</keyword>
<protein>
    <submittedName>
        <fullName evidence="4">Ribosomal-protein-alanine N-acetyltransferase</fullName>
    </submittedName>
</protein>
<dbReference type="GO" id="GO:0016747">
    <property type="term" value="F:acyltransferase activity, transferring groups other than amino-acyl groups"/>
    <property type="evidence" value="ECO:0007669"/>
    <property type="project" value="InterPro"/>
</dbReference>
<name>A0A5C5UUL8_9BACT</name>
<dbReference type="InterPro" id="IPR050680">
    <property type="entry name" value="YpeA/RimI_acetyltransf"/>
</dbReference>